<evidence type="ECO:0000313" key="3">
    <source>
        <dbReference type="Proteomes" id="UP000829291"/>
    </source>
</evidence>
<gene>
    <name evidence="4" type="primary">LOC107220117</name>
</gene>
<keyword evidence="3" id="KW-1185">Reference proteome</keyword>
<proteinExistence type="predicted"/>
<evidence type="ECO:0000256" key="2">
    <source>
        <dbReference type="SAM" id="SignalP"/>
    </source>
</evidence>
<reference evidence="4" key="1">
    <citation type="submission" date="2025-08" db="UniProtKB">
        <authorList>
            <consortium name="RefSeq"/>
        </authorList>
    </citation>
    <scope>IDENTIFICATION</scope>
    <source>
        <tissue evidence="4">Thorax and Abdomen</tissue>
    </source>
</reference>
<keyword evidence="2" id="KW-0732">Signal</keyword>
<organism evidence="4">
    <name type="scientific">Neodiprion lecontei</name>
    <name type="common">Redheaded pine sawfly</name>
    <dbReference type="NCBI Taxonomy" id="441921"/>
    <lineage>
        <taxon>Eukaryota</taxon>
        <taxon>Metazoa</taxon>
        <taxon>Ecdysozoa</taxon>
        <taxon>Arthropoda</taxon>
        <taxon>Hexapoda</taxon>
        <taxon>Insecta</taxon>
        <taxon>Pterygota</taxon>
        <taxon>Neoptera</taxon>
        <taxon>Endopterygota</taxon>
        <taxon>Hymenoptera</taxon>
        <taxon>Tenthredinoidea</taxon>
        <taxon>Diprionidae</taxon>
        <taxon>Diprioninae</taxon>
        <taxon>Neodiprion</taxon>
    </lineage>
</organism>
<protein>
    <submittedName>
        <fullName evidence="4">Uncharacterized protein LOC107220117</fullName>
    </submittedName>
</protein>
<dbReference type="InParanoid" id="A0A6J0BGX7"/>
<evidence type="ECO:0000256" key="1">
    <source>
        <dbReference type="SAM" id="MobiDB-lite"/>
    </source>
</evidence>
<dbReference type="KEGG" id="nlo:107220117"/>
<dbReference type="RefSeq" id="XP_015514055.2">
    <property type="nucleotide sequence ID" value="XM_015658569.2"/>
</dbReference>
<name>A0A6J0BGX7_NEOLC</name>
<feature type="region of interest" description="Disordered" evidence="1">
    <location>
        <begin position="318"/>
        <end position="338"/>
    </location>
</feature>
<evidence type="ECO:0000313" key="4">
    <source>
        <dbReference type="RefSeq" id="XP_015514055.2"/>
    </source>
</evidence>
<dbReference type="Proteomes" id="UP000829291">
    <property type="component" value="Chromosome 1"/>
</dbReference>
<sequence>MAVLTLLYFGILLIMQGTLGIPWSAKPAARYAGYDLERGPVLYEAYYPEEQEVESQPANTYQEKRYFDRPIVPEISYQIPSDPYELPYRSEVAPNRDEYYQPNSAHFSAFSGTRPQTVQRNNDEQRVEEYFLGGQSVNGFPVRKNLEFPIVNDYSFRESQQTRNYINRDREASPIGEQNEMDIEDEVQRIVPIDDEFIFGERPVQKVPDFTESFRNPNENEVFNAQRVDSDLNGREQIQPLPMENIFEPRPQIINYVFSTPEKTNVFKPVLDITPEFEDNDWPRNYGDNLIQDEIKRADEKELKQQEAKIDSIEVSQVPHHKIRHHHGERPKRNYVHQ</sequence>
<dbReference type="OrthoDB" id="7677471at2759"/>
<feature type="signal peptide" evidence="2">
    <location>
        <begin position="1"/>
        <end position="20"/>
    </location>
</feature>
<feature type="compositionally biased region" description="Basic residues" evidence="1">
    <location>
        <begin position="319"/>
        <end position="338"/>
    </location>
</feature>
<dbReference type="AlphaFoldDB" id="A0A6J0BGX7"/>
<accession>A0A6J0BGX7</accession>
<dbReference type="GeneID" id="107220117"/>
<feature type="chain" id="PRO_5046175800" evidence="2">
    <location>
        <begin position="21"/>
        <end position="338"/>
    </location>
</feature>